<gene>
    <name evidence="1" type="ORF">AAHA92_23999</name>
</gene>
<evidence type="ECO:0000313" key="1">
    <source>
        <dbReference type="EMBL" id="KAL1539531.1"/>
    </source>
</evidence>
<sequence length="98" mass="11016">MHLELCRERENGFFGVGIKCFWITSFEGSWSCILCCENKQIVESTPLAEPEGTTNANPASIILGGTRLYPLTSRRTKPEEKVILRVKCFGKSKQLIAH</sequence>
<evidence type="ECO:0000313" key="2">
    <source>
        <dbReference type="Proteomes" id="UP001567538"/>
    </source>
</evidence>
<protein>
    <submittedName>
        <fullName evidence="1">Glucose-1-phosphate adenylyltransferase large subunit 2, chloroplastic/amyloplastic-like isoform X2</fullName>
    </submittedName>
</protein>
<proteinExistence type="predicted"/>
<dbReference type="AlphaFoldDB" id="A0ABD1G927"/>
<accession>A0ABD1G927</accession>
<comment type="caution">
    <text evidence="1">The sequence shown here is derived from an EMBL/GenBank/DDBJ whole genome shotgun (WGS) entry which is preliminary data.</text>
</comment>
<dbReference type="Proteomes" id="UP001567538">
    <property type="component" value="Unassembled WGS sequence"/>
</dbReference>
<name>A0ABD1G927_SALDI</name>
<organism evidence="1 2">
    <name type="scientific">Salvia divinorum</name>
    <name type="common">Maria pastora</name>
    <name type="synonym">Diviner's sage</name>
    <dbReference type="NCBI Taxonomy" id="28513"/>
    <lineage>
        <taxon>Eukaryota</taxon>
        <taxon>Viridiplantae</taxon>
        <taxon>Streptophyta</taxon>
        <taxon>Embryophyta</taxon>
        <taxon>Tracheophyta</taxon>
        <taxon>Spermatophyta</taxon>
        <taxon>Magnoliopsida</taxon>
        <taxon>eudicotyledons</taxon>
        <taxon>Gunneridae</taxon>
        <taxon>Pentapetalae</taxon>
        <taxon>asterids</taxon>
        <taxon>lamiids</taxon>
        <taxon>Lamiales</taxon>
        <taxon>Lamiaceae</taxon>
        <taxon>Nepetoideae</taxon>
        <taxon>Mentheae</taxon>
        <taxon>Salviinae</taxon>
        <taxon>Salvia</taxon>
        <taxon>Salvia subgen. Calosphace</taxon>
    </lineage>
</organism>
<dbReference type="EMBL" id="JBEAFC010000009">
    <property type="protein sequence ID" value="KAL1539531.1"/>
    <property type="molecule type" value="Genomic_DNA"/>
</dbReference>
<reference evidence="1 2" key="1">
    <citation type="submission" date="2024-06" db="EMBL/GenBank/DDBJ databases">
        <title>A chromosome level genome sequence of Diviner's sage (Salvia divinorum).</title>
        <authorList>
            <person name="Ford S.A."/>
            <person name="Ro D.-K."/>
            <person name="Ness R.W."/>
            <person name="Phillips M.A."/>
        </authorList>
    </citation>
    <scope>NUCLEOTIDE SEQUENCE [LARGE SCALE GENOMIC DNA]</scope>
    <source>
        <strain evidence="1">SAF-2024a</strain>
        <tissue evidence="1">Leaf</tissue>
    </source>
</reference>
<keyword evidence="2" id="KW-1185">Reference proteome</keyword>